<evidence type="ECO:0008006" key="10">
    <source>
        <dbReference type="Google" id="ProtNLM"/>
    </source>
</evidence>
<feature type="domain" description="SusD-like N-terminal" evidence="7">
    <location>
        <begin position="93"/>
        <end position="234"/>
    </location>
</feature>
<sequence length="504" mass="56459">MFAIINFIKQRFAISLLLILLLAAGCSKKLDITPETFVSPEDLYKDEQGAIAGVTGIYRKLMEFNSGDYYFVGIVGTDEGKTTSFVPTWGGYWQHYDGINSYNSLLSAQNQLVQGTWNSLYKGIVNANTAIRYIPSSAASQPVKDRLLGEARFLRAVFYFKLVQFFGGVPLPTDQPDAVADANGGKPRSSEDEVYALIISDLSFAASNLQAKGTAAVGHANKEAAQTLLGKVYLTRKDYANAKAMLQPLMSLTNVALMANYADLFNEKNENNIESLFEIEYSTENGNTNSQANTLGGWHIENTYPGGGGHVVIPTDYYDNSFENGDTRKDASIRYKFYDKNGNEVDYWWWADVTKPHVKKYDITQGQSLNGGLSSRNLYYLRYADAILMYAETLNELNDPTNALTFLNKIRARAKLANWETVLGHTPTQQELRDELLKERMRELGFEGWRWCDLKRTGKLIAQTKAYNTDAAPNISNKNLLFPISSREFELNRSLKPGDQNTGF</sequence>
<comment type="similarity">
    <text evidence="2">Belongs to the SusD family.</text>
</comment>
<comment type="caution">
    <text evidence="8">The sequence shown here is derived from an EMBL/GenBank/DDBJ whole genome shotgun (WGS) entry which is preliminary data.</text>
</comment>
<reference evidence="8 9" key="1">
    <citation type="submission" date="2016-03" db="EMBL/GenBank/DDBJ databases">
        <title>Niastella vici sp. nov., isolated from farmland soil.</title>
        <authorList>
            <person name="Chen L."/>
            <person name="Wang D."/>
            <person name="Yang S."/>
            <person name="Wang G."/>
        </authorList>
    </citation>
    <scope>NUCLEOTIDE SEQUENCE [LARGE SCALE GENOMIC DNA]</scope>
    <source>
        <strain evidence="8 9">DJ57</strain>
    </source>
</reference>
<protein>
    <recommendedName>
        <fullName evidence="10">Carbohydrate-binding protein SusD</fullName>
    </recommendedName>
</protein>
<dbReference type="AlphaFoldDB" id="A0A1V9G080"/>
<dbReference type="InterPro" id="IPR011990">
    <property type="entry name" value="TPR-like_helical_dom_sf"/>
</dbReference>
<accession>A0A1V9G080</accession>
<comment type="subcellular location">
    <subcellularLocation>
        <location evidence="1">Cell outer membrane</location>
    </subcellularLocation>
</comment>
<dbReference type="Proteomes" id="UP000192796">
    <property type="component" value="Unassembled WGS sequence"/>
</dbReference>
<evidence type="ECO:0000256" key="3">
    <source>
        <dbReference type="ARBA" id="ARBA00022729"/>
    </source>
</evidence>
<evidence type="ECO:0000313" key="9">
    <source>
        <dbReference type="Proteomes" id="UP000192796"/>
    </source>
</evidence>
<dbReference type="RefSeq" id="WP_158085228.1">
    <property type="nucleotide sequence ID" value="NZ_LVYD01000043.1"/>
</dbReference>
<evidence type="ECO:0000259" key="6">
    <source>
        <dbReference type="Pfam" id="PF07980"/>
    </source>
</evidence>
<dbReference type="GO" id="GO:0009279">
    <property type="term" value="C:cell outer membrane"/>
    <property type="evidence" value="ECO:0007669"/>
    <property type="project" value="UniProtKB-SubCell"/>
</dbReference>
<dbReference type="OrthoDB" id="1016139at2"/>
<dbReference type="Gene3D" id="1.25.40.390">
    <property type="match status" value="1"/>
</dbReference>
<keyword evidence="5" id="KW-0998">Cell outer membrane</keyword>
<evidence type="ECO:0000256" key="2">
    <source>
        <dbReference type="ARBA" id="ARBA00006275"/>
    </source>
</evidence>
<evidence type="ECO:0000313" key="8">
    <source>
        <dbReference type="EMBL" id="OQP63974.1"/>
    </source>
</evidence>
<dbReference type="SUPFAM" id="SSF48452">
    <property type="entry name" value="TPR-like"/>
    <property type="match status" value="1"/>
</dbReference>
<evidence type="ECO:0000256" key="4">
    <source>
        <dbReference type="ARBA" id="ARBA00023136"/>
    </source>
</evidence>
<dbReference type="InterPro" id="IPR012944">
    <property type="entry name" value="SusD_RagB_dom"/>
</dbReference>
<keyword evidence="9" id="KW-1185">Reference proteome</keyword>
<dbReference type="InterPro" id="IPR033985">
    <property type="entry name" value="SusD-like_N"/>
</dbReference>
<dbReference type="CDD" id="cd08977">
    <property type="entry name" value="SusD"/>
    <property type="match status" value="1"/>
</dbReference>
<evidence type="ECO:0000256" key="1">
    <source>
        <dbReference type="ARBA" id="ARBA00004442"/>
    </source>
</evidence>
<dbReference type="EMBL" id="LVYD01000043">
    <property type="protein sequence ID" value="OQP63974.1"/>
    <property type="molecule type" value="Genomic_DNA"/>
</dbReference>
<keyword evidence="3" id="KW-0732">Signal</keyword>
<evidence type="ECO:0000256" key="5">
    <source>
        <dbReference type="ARBA" id="ARBA00023237"/>
    </source>
</evidence>
<keyword evidence="4" id="KW-0472">Membrane</keyword>
<dbReference type="Pfam" id="PF14322">
    <property type="entry name" value="SusD-like_3"/>
    <property type="match status" value="1"/>
</dbReference>
<organism evidence="8 9">
    <name type="scientific">Niastella vici</name>
    <dbReference type="NCBI Taxonomy" id="1703345"/>
    <lineage>
        <taxon>Bacteria</taxon>
        <taxon>Pseudomonadati</taxon>
        <taxon>Bacteroidota</taxon>
        <taxon>Chitinophagia</taxon>
        <taxon>Chitinophagales</taxon>
        <taxon>Chitinophagaceae</taxon>
        <taxon>Niastella</taxon>
    </lineage>
</organism>
<feature type="domain" description="RagB/SusD" evidence="6">
    <location>
        <begin position="274"/>
        <end position="496"/>
    </location>
</feature>
<dbReference type="Pfam" id="PF07980">
    <property type="entry name" value="SusD_RagB"/>
    <property type="match status" value="1"/>
</dbReference>
<dbReference type="STRING" id="1703345.A3860_21365"/>
<proteinExistence type="inferred from homology"/>
<name>A0A1V9G080_9BACT</name>
<evidence type="ECO:0000259" key="7">
    <source>
        <dbReference type="Pfam" id="PF14322"/>
    </source>
</evidence>
<gene>
    <name evidence="8" type="ORF">A3860_21365</name>
</gene>